<sequence>MRQWSYEFDKLSLINVPNYVGRNYYGRQDDEHLVIMDTIPSEKMRSAYLNALSWLSQMTSSESELDLLEFFSLKALPVDFGLWELRSHTPLSIYFADELNECDTLDSLQSSIVQVLQDMQTRTKDDSEILCFSSGRLHTKSGIYELEHVHTIESTIIANKIKPAKTMSSLS</sequence>
<organism evidence="1">
    <name type="scientific">bioreactor metagenome</name>
    <dbReference type="NCBI Taxonomy" id="1076179"/>
    <lineage>
        <taxon>unclassified sequences</taxon>
        <taxon>metagenomes</taxon>
        <taxon>ecological metagenomes</taxon>
    </lineage>
</organism>
<comment type="caution">
    <text evidence="1">The sequence shown here is derived from an EMBL/GenBank/DDBJ whole genome shotgun (WGS) entry which is preliminary data.</text>
</comment>
<name>A0A645HBB3_9ZZZZ</name>
<reference evidence="1" key="1">
    <citation type="submission" date="2019-08" db="EMBL/GenBank/DDBJ databases">
        <authorList>
            <person name="Kucharzyk K."/>
            <person name="Murdoch R.W."/>
            <person name="Higgins S."/>
            <person name="Loffler F."/>
        </authorList>
    </citation>
    <scope>NUCLEOTIDE SEQUENCE</scope>
</reference>
<accession>A0A645HBB3</accession>
<dbReference type="AlphaFoldDB" id="A0A645HBB3"/>
<dbReference type="EMBL" id="VSSQ01090403">
    <property type="protein sequence ID" value="MPN36331.1"/>
    <property type="molecule type" value="Genomic_DNA"/>
</dbReference>
<evidence type="ECO:0000313" key="1">
    <source>
        <dbReference type="EMBL" id="MPN36331.1"/>
    </source>
</evidence>
<protein>
    <submittedName>
        <fullName evidence="1">Uncharacterized protein</fullName>
    </submittedName>
</protein>
<gene>
    <name evidence="1" type="ORF">SDC9_183840</name>
</gene>
<proteinExistence type="predicted"/>